<feature type="domain" description="Fibronectin type-III" evidence="3">
    <location>
        <begin position="429"/>
        <end position="527"/>
    </location>
</feature>
<dbReference type="InterPro" id="IPR003961">
    <property type="entry name" value="FN3_dom"/>
</dbReference>
<keyword evidence="1" id="KW-0812">Transmembrane</keyword>
<feature type="domain" description="Fibronectin type-III" evidence="3">
    <location>
        <begin position="328"/>
        <end position="424"/>
    </location>
</feature>
<dbReference type="InterPro" id="IPR050650">
    <property type="entry name" value="Type-II_Cytokine-TF_Rcpt"/>
</dbReference>
<dbReference type="AlphaFoldDB" id="A0A8C5MF56"/>
<dbReference type="InterPro" id="IPR036116">
    <property type="entry name" value="FN3_sf"/>
</dbReference>
<dbReference type="Proteomes" id="UP000694569">
    <property type="component" value="Unplaced"/>
</dbReference>
<proteinExistence type="predicted"/>
<evidence type="ECO:0000256" key="2">
    <source>
        <dbReference type="SAM" id="SignalP"/>
    </source>
</evidence>
<keyword evidence="2" id="KW-0732">Signal</keyword>
<feature type="domain" description="Fibronectin type-III" evidence="3">
    <location>
        <begin position="531"/>
        <end position="624"/>
    </location>
</feature>
<dbReference type="Pfam" id="PF01108">
    <property type="entry name" value="Tissue_fac"/>
    <property type="match status" value="3"/>
</dbReference>
<reference evidence="4" key="1">
    <citation type="submission" date="2025-08" db="UniProtKB">
        <authorList>
            <consortium name="Ensembl"/>
        </authorList>
    </citation>
    <scope>IDENTIFICATION</scope>
</reference>
<dbReference type="Ensembl" id="ENSLLET00000013927.1">
    <property type="protein sequence ID" value="ENSLLEP00000013407.1"/>
    <property type="gene ID" value="ENSLLEG00000008484.1"/>
</dbReference>
<dbReference type="PANTHER" id="PTHR20859">
    <property type="entry name" value="INTERFERON/INTERLEUKIN RECEPTOR"/>
    <property type="match status" value="1"/>
</dbReference>
<feature type="signal peptide" evidence="2">
    <location>
        <begin position="1"/>
        <end position="29"/>
    </location>
</feature>
<evidence type="ECO:0000313" key="4">
    <source>
        <dbReference type="Ensembl" id="ENSLLEP00000013407.1"/>
    </source>
</evidence>
<dbReference type="GO" id="GO:0005886">
    <property type="term" value="C:plasma membrane"/>
    <property type="evidence" value="ECO:0007669"/>
    <property type="project" value="TreeGrafter"/>
</dbReference>
<dbReference type="PANTHER" id="PTHR20859:SF46">
    <property type="entry name" value="INTERFERON GAMMA RECEPTOR 2"/>
    <property type="match status" value="1"/>
</dbReference>
<dbReference type="Gene3D" id="2.60.40.10">
    <property type="entry name" value="Immunoglobulins"/>
    <property type="match status" value="5"/>
</dbReference>
<dbReference type="InterPro" id="IPR015373">
    <property type="entry name" value="Interferon/interleukin_rcp_dom"/>
</dbReference>
<dbReference type="Pfam" id="PF09294">
    <property type="entry name" value="Interfer-bind"/>
    <property type="match status" value="3"/>
</dbReference>
<accession>A0A8C5MF56</accession>
<name>A0A8C5MF56_9ANUR</name>
<feature type="chain" id="PRO_5034336859" description="Fibronectin type-III domain-containing protein" evidence="2">
    <location>
        <begin position="30"/>
        <end position="722"/>
    </location>
</feature>
<keyword evidence="5" id="KW-1185">Reference proteome</keyword>
<dbReference type="CDD" id="cd00063">
    <property type="entry name" value="FN3"/>
    <property type="match status" value="1"/>
</dbReference>
<organism evidence="4 5">
    <name type="scientific">Leptobrachium leishanense</name>
    <name type="common">Leishan spiny toad</name>
    <dbReference type="NCBI Taxonomy" id="445787"/>
    <lineage>
        <taxon>Eukaryota</taxon>
        <taxon>Metazoa</taxon>
        <taxon>Chordata</taxon>
        <taxon>Craniata</taxon>
        <taxon>Vertebrata</taxon>
        <taxon>Euteleostomi</taxon>
        <taxon>Amphibia</taxon>
        <taxon>Batrachia</taxon>
        <taxon>Anura</taxon>
        <taxon>Pelobatoidea</taxon>
        <taxon>Megophryidae</taxon>
        <taxon>Leptobrachium</taxon>
    </lineage>
</organism>
<dbReference type="PROSITE" id="PS50853">
    <property type="entry name" value="FN3"/>
    <property type="match status" value="4"/>
</dbReference>
<dbReference type="GO" id="GO:0004896">
    <property type="term" value="F:cytokine receptor activity"/>
    <property type="evidence" value="ECO:0007669"/>
    <property type="project" value="TreeGrafter"/>
</dbReference>
<dbReference type="InterPro" id="IPR013783">
    <property type="entry name" value="Ig-like_fold"/>
</dbReference>
<protein>
    <recommendedName>
        <fullName evidence="3">Fibronectin type-III domain-containing protein</fullName>
    </recommendedName>
</protein>
<dbReference type="OrthoDB" id="9932619at2759"/>
<evidence type="ECO:0000256" key="1">
    <source>
        <dbReference type="SAM" id="Phobius"/>
    </source>
</evidence>
<dbReference type="SUPFAM" id="SSF49265">
    <property type="entry name" value="Fibronectin type III"/>
    <property type="match status" value="6"/>
</dbReference>
<evidence type="ECO:0000313" key="5">
    <source>
        <dbReference type="Proteomes" id="UP000694569"/>
    </source>
</evidence>
<evidence type="ECO:0000259" key="3">
    <source>
        <dbReference type="PROSITE" id="PS50853"/>
    </source>
</evidence>
<reference evidence="4" key="2">
    <citation type="submission" date="2025-09" db="UniProtKB">
        <authorList>
            <consortium name="Ensembl"/>
        </authorList>
    </citation>
    <scope>IDENTIFICATION</scope>
</reference>
<keyword evidence="1" id="KW-1133">Transmembrane helix</keyword>
<dbReference type="GeneTree" id="ENSGT00940000160503"/>
<keyword evidence="1" id="KW-0472">Membrane</keyword>
<sequence>MERLCSGRAGHHLILLLFVAALLPGLGLSGQQSLEPPSNVSVHGAGGHFTLTWDLNNFVNDGKLNVTFSAFFQKFGRLPRKKWKAVPGCLHITQRFCDLDLKPYFNYNLRVRSEFPKLSLWSTRIPFSPIAAALSRPPDVSVNLSDAGVLVTISDPSRSAPLSVDVDLAYDLTLWDVNTGATRSLVFSDPEFLLGDLVSGVRYCLKARLTDLAMKTMSPYSEAQCFQTKGTFKNVRILAFDTTFLLKWDWDYEQQPNVTFTAQRISKGMSWRVFDSCENINKTECDMSAELYMFTSYQLRVIAQDGQGNKNFSDSINFLPKSDTVIGPPTSLTVKVMNGALNIMAREPSVLSMPDVSLDCVPAFQLKRWKNSSDHQEEYRGDSSFFTVEHVEPSTEYCLKMRVVCKRNRTGLYSETVCITTDPDGDLPPLTAPKNVKIYSYNLEQELRWDPVIEPNLTSPVTYTVQYKLSGDRDDYSNVCENITVTHCNFTPRIRINWRVKLRVRAELGPLASDWIETPLFQATVNTVLGPVKELTVSTYSKHYSLSVAFQWPLTFKPLWTITYELYYWKKSNMVKKKVTSIQSSHLLEDLDPWTEYCVEVTILADRIVGETSDAVCGMPTGPALTTGGHIAVFLSLLIVFAICVSCAYLVYNQRLAVKNLFRVPIRIPEHVQEFFEDQSCKGAAGNVRPALVAYDHVSIVDIELLYTVDQSPEDTDQAEKT</sequence>
<feature type="domain" description="Fibronectin type-III" evidence="3">
    <location>
        <begin position="36"/>
        <end position="133"/>
    </location>
</feature>
<dbReference type="SMART" id="SM00060">
    <property type="entry name" value="FN3"/>
    <property type="match status" value="3"/>
</dbReference>
<feature type="transmembrane region" description="Helical" evidence="1">
    <location>
        <begin position="631"/>
        <end position="652"/>
    </location>
</feature>